<sequence length="274" mass="30835">MSKSSVDYKSRKYTSSIVGTTLPESSDDNLIIKRLYTRIDTSIGDFSPRSLAYSTSFTESRYAIPPMPLPSPTPTHYPLRELLSSRRSGHLRDAITHSEGAESSPRREIENGYQVHLSLTMLDNNYFGIYLGEALDRAGLRCNTESSPREMRASVIVLTEGSATYIPCLNLLLESLEERRNSNHFVLPVFYHTEPSYIIQHGKDLLVESLRRAWTPLNNVDKWYAALTEVANIPGISFSRWSRNDDDMAGIREIVSIVKHALYPSPVGSPSHPT</sequence>
<dbReference type="AlphaFoldDB" id="A0A2U1N7D3"/>
<dbReference type="Proteomes" id="UP000245207">
    <property type="component" value="Unassembled WGS sequence"/>
</dbReference>
<dbReference type="Pfam" id="PF01582">
    <property type="entry name" value="TIR"/>
    <property type="match status" value="1"/>
</dbReference>
<dbReference type="InterPro" id="IPR000157">
    <property type="entry name" value="TIR_dom"/>
</dbReference>
<organism evidence="2 3">
    <name type="scientific">Artemisia annua</name>
    <name type="common">Sweet wormwood</name>
    <dbReference type="NCBI Taxonomy" id="35608"/>
    <lineage>
        <taxon>Eukaryota</taxon>
        <taxon>Viridiplantae</taxon>
        <taxon>Streptophyta</taxon>
        <taxon>Embryophyta</taxon>
        <taxon>Tracheophyta</taxon>
        <taxon>Spermatophyta</taxon>
        <taxon>Magnoliopsida</taxon>
        <taxon>eudicotyledons</taxon>
        <taxon>Gunneridae</taxon>
        <taxon>Pentapetalae</taxon>
        <taxon>asterids</taxon>
        <taxon>campanulids</taxon>
        <taxon>Asterales</taxon>
        <taxon>Asteraceae</taxon>
        <taxon>Asteroideae</taxon>
        <taxon>Anthemideae</taxon>
        <taxon>Artemisiinae</taxon>
        <taxon>Artemisia</taxon>
    </lineage>
</organism>
<evidence type="ECO:0000313" key="3">
    <source>
        <dbReference type="Proteomes" id="UP000245207"/>
    </source>
</evidence>
<evidence type="ECO:0000259" key="1">
    <source>
        <dbReference type="Pfam" id="PF01582"/>
    </source>
</evidence>
<keyword evidence="3" id="KW-1185">Reference proteome</keyword>
<dbReference type="SUPFAM" id="SSF52200">
    <property type="entry name" value="Toll/Interleukin receptor TIR domain"/>
    <property type="match status" value="1"/>
</dbReference>
<proteinExistence type="predicted"/>
<evidence type="ECO:0000313" key="2">
    <source>
        <dbReference type="EMBL" id="PWA69394.1"/>
    </source>
</evidence>
<reference evidence="2 3" key="1">
    <citation type="journal article" date="2018" name="Mol. Plant">
        <title>The genome of Artemisia annua provides insight into the evolution of Asteraceae family and artemisinin biosynthesis.</title>
        <authorList>
            <person name="Shen Q."/>
            <person name="Zhang L."/>
            <person name="Liao Z."/>
            <person name="Wang S."/>
            <person name="Yan T."/>
            <person name="Shi P."/>
            <person name="Liu M."/>
            <person name="Fu X."/>
            <person name="Pan Q."/>
            <person name="Wang Y."/>
            <person name="Lv Z."/>
            <person name="Lu X."/>
            <person name="Zhang F."/>
            <person name="Jiang W."/>
            <person name="Ma Y."/>
            <person name="Chen M."/>
            <person name="Hao X."/>
            <person name="Li L."/>
            <person name="Tang Y."/>
            <person name="Lv G."/>
            <person name="Zhou Y."/>
            <person name="Sun X."/>
            <person name="Brodelius P.E."/>
            <person name="Rose J.K.C."/>
            <person name="Tang K."/>
        </authorList>
    </citation>
    <scope>NUCLEOTIDE SEQUENCE [LARGE SCALE GENOMIC DNA]</scope>
    <source>
        <strain evidence="3">cv. Huhao1</strain>
        <tissue evidence="2">Leaf</tissue>
    </source>
</reference>
<gene>
    <name evidence="2" type="ORF">CTI12_AA274100</name>
</gene>
<dbReference type="OrthoDB" id="1749477at2759"/>
<protein>
    <submittedName>
        <fullName evidence="2">Leucine-rich repeat-containing protein</fullName>
    </submittedName>
</protein>
<dbReference type="EMBL" id="PKPP01003449">
    <property type="protein sequence ID" value="PWA69394.1"/>
    <property type="molecule type" value="Genomic_DNA"/>
</dbReference>
<accession>A0A2U1N7D3</accession>
<dbReference type="InterPro" id="IPR035897">
    <property type="entry name" value="Toll_tir_struct_dom_sf"/>
</dbReference>
<feature type="domain" description="TIR" evidence="1">
    <location>
        <begin position="150"/>
        <end position="255"/>
    </location>
</feature>
<comment type="caution">
    <text evidence="2">The sequence shown here is derived from an EMBL/GenBank/DDBJ whole genome shotgun (WGS) entry which is preliminary data.</text>
</comment>
<name>A0A2U1N7D3_ARTAN</name>
<dbReference type="GO" id="GO:0007165">
    <property type="term" value="P:signal transduction"/>
    <property type="evidence" value="ECO:0007669"/>
    <property type="project" value="InterPro"/>
</dbReference>
<dbReference type="Gene3D" id="3.40.50.10140">
    <property type="entry name" value="Toll/interleukin-1 receptor homology (TIR) domain"/>
    <property type="match status" value="1"/>
</dbReference>